<organism evidence="2 3">
    <name type="scientific">Vitis rotundifolia</name>
    <name type="common">Muscadine grape</name>
    <dbReference type="NCBI Taxonomy" id="103349"/>
    <lineage>
        <taxon>Eukaryota</taxon>
        <taxon>Viridiplantae</taxon>
        <taxon>Streptophyta</taxon>
        <taxon>Embryophyta</taxon>
        <taxon>Tracheophyta</taxon>
        <taxon>Spermatophyta</taxon>
        <taxon>Magnoliopsida</taxon>
        <taxon>eudicotyledons</taxon>
        <taxon>Gunneridae</taxon>
        <taxon>Pentapetalae</taxon>
        <taxon>rosids</taxon>
        <taxon>Vitales</taxon>
        <taxon>Vitaceae</taxon>
        <taxon>Viteae</taxon>
        <taxon>Vitis</taxon>
    </lineage>
</organism>
<dbReference type="AlphaFoldDB" id="A0AA38Z1A0"/>
<dbReference type="InterPro" id="IPR032567">
    <property type="entry name" value="RTL1-rel"/>
</dbReference>
<gene>
    <name evidence="2" type="ORF">PVL29_019622</name>
</gene>
<comment type="caution">
    <text evidence="2">The sequence shown here is derived from an EMBL/GenBank/DDBJ whole genome shotgun (WGS) entry which is preliminary data.</text>
</comment>
<dbReference type="Proteomes" id="UP001168098">
    <property type="component" value="Unassembled WGS sequence"/>
</dbReference>
<reference evidence="2 3" key="1">
    <citation type="journal article" date="2023" name="BMC Biotechnol.">
        <title>Vitis rotundifolia cv Carlos genome sequencing.</title>
        <authorList>
            <person name="Huff M."/>
            <person name="Hulse-Kemp A."/>
            <person name="Scheffler B."/>
            <person name="Youngblood R."/>
            <person name="Simpson S."/>
            <person name="Babiker E."/>
            <person name="Staton M."/>
        </authorList>
    </citation>
    <scope>NUCLEOTIDE SEQUENCE [LARGE SCALE GENOMIC DNA]</scope>
    <source>
        <tissue evidence="2">Leaf</tissue>
    </source>
</reference>
<dbReference type="InterPro" id="IPR043502">
    <property type="entry name" value="DNA/RNA_pol_sf"/>
</dbReference>
<dbReference type="PANTHER" id="PTHR15503:SF45">
    <property type="entry name" value="RNA-DIRECTED DNA POLYMERASE HOMOLOG"/>
    <property type="match status" value="1"/>
</dbReference>
<keyword evidence="3" id="KW-1185">Reference proteome</keyword>
<accession>A0AA38Z1A0</accession>
<dbReference type="Gene3D" id="2.40.70.10">
    <property type="entry name" value="Acid Proteases"/>
    <property type="match status" value="1"/>
</dbReference>
<dbReference type="EMBL" id="JARBHA010000015">
    <property type="protein sequence ID" value="KAJ9680357.1"/>
    <property type="molecule type" value="Genomic_DNA"/>
</dbReference>
<evidence type="ECO:0000313" key="3">
    <source>
        <dbReference type="Proteomes" id="UP001168098"/>
    </source>
</evidence>
<proteinExistence type="predicted"/>
<evidence type="ECO:0000313" key="2">
    <source>
        <dbReference type="EMBL" id="KAJ9680357.1"/>
    </source>
</evidence>
<dbReference type="SUPFAM" id="SSF56672">
    <property type="entry name" value="DNA/RNA polymerases"/>
    <property type="match status" value="1"/>
</dbReference>
<dbReference type="Gene3D" id="3.10.10.10">
    <property type="entry name" value="HIV Type 1 Reverse Transcriptase, subunit A, domain 1"/>
    <property type="match status" value="1"/>
</dbReference>
<dbReference type="PANTHER" id="PTHR15503">
    <property type="entry name" value="LDOC1 RELATED"/>
    <property type="match status" value="1"/>
</dbReference>
<dbReference type="Pfam" id="PF08284">
    <property type="entry name" value="RVP_2"/>
    <property type="match status" value="1"/>
</dbReference>
<name>A0AA38Z1A0_VITRO</name>
<evidence type="ECO:0000256" key="1">
    <source>
        <dbReference type="SAM" id="MobiDB-lite"/>
    </source>
</evidence>
<sequence>MEGLPISGCTVSSSSVSRKFSAAASSAFLTPSVSVALLPNATFNPSSAGAKTTTMSSQTRSSQRSNVRGRGKQAARRVFALTPIEPENDVFLVEGMILVYSTWVHVLFDIGTTHSFISASCANASKMVENLLLIKSSMGTNSRVDRICKECIITLANRALNVDLRILDMTGALIDCHRRRIIFCLPDGFKICFVGRKCVSSPFSQSDLCYQYVLRNGSINFLACLRSKEKAQKDITEIPIVRKFQDVFPDELPGLPPHREFDFPIEVYSGTDPISVSPYRMAPLELKELKTQLEELLSKGFIHPSTSS</sequence>
<dbReference type="InterPro" id="IPR021109">
    <property type="entry name" value="Peptidase_aspartic_dom_sf"/>
</dbReference>
<feature type="region of interest" description="Disordered" evidence="1">
    <location>
        <begin position="48"/>
        <end position="71"/>
    </location>
</feature>
<protein>
    <submittedName>
        <fullName evidence="2">Uncharacterized protein</fullName>
    </submittedName>
</protein>
<feature type="compositionally biased region" description="Low complexity" evidence="1">
    <location>
        <begin position="52"/>
        <end position="65"/>
    </location>
</feature>